<organism evidence="1 2">
    <name type="scientific">Populus trichocarpa</name>
    <name type="common">Western balsam poplar</name>
    <name type="synonym">Populus balsamifera subsp. trichocarpa</name>
    <dbReference type="NCBI Taxonomy" id="3694"/>
    <lineage>
        <taxon>Eukaryota</taxon>
        <taxon>Viridiplantae</taxon>
        <taxon>Streptophyta</taxon>
        <taxon>Embryophyta</taxon>
        <taxon>Tracheophyta</taxon>
        <taxon>Spermatophyta</taxon>
        <taxon>Magnoliopsida</taxon>
        <taxon>eudicotyledons</taxon>
        <taxon>Gunneridae</taxon>
        <taxon>Pentapetalae</taxon>
        <taxon>rosids</taxon>
        <taxon>fabids</taxon>
        <taxon>Malpighiales</taxon>
        <taxon>Salicaceae</taxon>
        <taxon>Saliceae</taxon>
        <taxon>Populus</taxon>
    </lineage>
</organism>
<evidence type="ECO:0000313" key="1">
    <source>
        <dbReference type="EMBL" id="PNT37720.1"/>
    </source>
</evidence>
<dbReference type="Proteomes" id="UP000006729">
    <property type="component" value="Chromosome 5"/>
</dbReference>
<dbReference type="InParanoid" id="A0A2K2AJM0"/>
<gene>
    <name evidence="1" type="ORF">POPTR_005G203700</name>
</gene>
<proteinExistence type="predicted"/>
<reference evidence="1 2" key="1">
    <citation type="journal article" date="2006" name="Science">
        <title>The genome of black cottonwood, Populus trichocarpa (Torr. &amp; Gray).</title>
        <authorList>
            <person name="Tuskan G.A."/>
            <person name="Difazio S."/>
            <person name="Jansson S."/>
            <person name="Bohlmann J."/>
            <person name="Grigoriev I."/>
            <person name="Hellsten U."/>
            <person name="Putnam N."/>
            <person name="Ralph S."/>
            <person name="Rombauts S."/>
            <person name="Salamov A."/>
            <person name="Schein J."/>
            <person name="Sterck L."/>
            <person name="Aerts A."/>
            <person name="Bhalerao R.R."/>
            <person name="Bhalerao R.P."/>
            <person name="Blaudez D."/>
            <person name="Boerjan W."/>
            <person name="Brun A."/>
            <person name="Brunner A."/>
            <person name="Busov V."/>
            <person name="Campbell M."/>
            <person name="Carlson J."/>
            <person name="Chalot M."/>
            <person name="Chapman J."/>
            <person name="Chen G.L."/>
            <person name="Cooper D."/>
            <person name="Coutinho P.M."/>
            <person name="Couturier J."/>
            <person name="Covert S."/>
            <person name="Cronk Q."/>
            <person name="Cunningham R."/>
            <person name="Davis J."/>
            <person name="Degroeve S."/>
            <person name="Dejardin A."/>
            <person name="Depamphilis C."/>
            <person name="Detter J."/>
            <person name="Dirks B."/>
            <person name="Dubchak I."/>
            <person name="Duplessis S."/>
            <person name="Ehlting J."/>
            <person name="Ellis B."/>
            <person name="Gendler K."/>
            <person name="Goodstein D."/>
            <person name="Gribskov M."/>
            <person name="Grimwood J."/>
            <person name="Groover A."/>
            <person name="Gunter L."/>
            <person name="Hamberger B."/>
            <person name="Heinze B."/>
            <person name="Helariutta Y."/>
            <person name="Henrissat B."/>
            <person name="Holligan D."/>
            <person name="Holt R."/>
            <person name="Huang W."/>
            <person name="Islam-Faridi N."/>
            <person name="Jones S."/>
            <person name="Jones-Rhoades M."/>
            <person name="Jorgensen R."/>
            <person name="Joshi C."/>
            <person name="Kangasjarvi J."/>
            <person name="Karlsson J."/>
            <person name="Kelleher C."/>
            <person name="Kirkpatrick R."/>
            <person name="Kirst M."/>
            <person name="Kohler A."/>
            <person name="Kalluri U."/>
            <person name="Larimer F."/>
            <person name="Leebens-Mack J."/>
            <person name="Leple J.C."/>
            <person name="Locascio P."/>
            <person name="Lou Y."/>
            <person name="Lucas S."/>
            <person name="Martin F."/>
            <person name="Montanini B."/>
            <person name="Napoli C."/>
            <person name="Nelson D.R."/>
            <person name="Nelson C."/>
            <person name="Nieminen K."/>
            <person name="Nilsson O."/>
            <person name="Pereda V."/>
            <person name="Peter G."/>
            <person name="Philippe R."/>
            <person name="Pilate G."/>
            <person name="Poliakov A."/>
            <person name="Razumovskaya J."/>
            <person name="Richardson P."/>
            <person name="Rinaldi C."/>
            <person name="Ritland K."/>
            <person name="Rouze P."/>
            <person name="Ryaboy D."/>
            <person name="Schmutz J."/>
            <person name="Schrader J."/>
            <person name="Segerman B."/>
            <person name="Shin H."/>
            <person name="Siddiqui A."/>
            <person name="Sterky F."/>
            <person name="Terry A."/>
            <person name="Tsai C.J."/>
            <person name="Uberbacher E."/>
            <person name="Unneberg P."/>
            <person name="Vahala J."/>
            <person name="Wall K."/>
            <person name="Wessler S."/>
            <person name="Yang G."/>
            <person name="Yin T."/>
            <person name="Douglas C."/>
            <person name="Marra M."/>
            <person name="Sandberg G."/>
            <person name="Van de Peer Y."/>
            <person name="Rokhsar D."/>
        </authorList>
    </citation>
    <scope>NUCLEOTIDE SEQUENCE [LARGE SCALE GENOMIC DNA]</scope>
    <source>
        <strain evidence="2">cv. Nisqually</strain>
    </source>
</reference>
<evidence type="ECO:0000313" key="2">
    <source>
        <dbReference type="Proteomes" id="UP000006729"/>
    </source>
</evidence>
<name>A0A2K2AJM0_POPTR</name>
<sequence>MVHMHCFVIVKVYCYDHEMHQFGLHQHIYVDVDTFDKMYDVNNRGKEEDGWLVVYAQYVNLWHAWRDHVFTALYPPIDLDLYMNITKRFITLPCVTRCPRDTLCQPTYGRRAVAIVRDATDDVVRSAFNTWFSLCHSSLDEVGESEHLNSAIEEDDHVYYVRRRHARGSDLMV</sequence>
<keyword evidence="2" id="KW-1185">Reference proteome</keyword>
<dbReference type="AlphaFoldDB" id="A0A2K2AJM0"/>
<dbReference type="EMBL" id="CM009294">
    <property type="protein sequence ID" value="PNT37720.1"/>
    <property type="molecule type" value="Genomic_DNA"/>
</dbReference>
<accession>A0A2K2AJM0</accession>
<protein>
    <submittedName>
        <fullName evidence="1">Uncharacterized protein</fullName>
    </submittedName>
</protein>